<dbReference type="InterPro" id="IPR029047">
    <property type="entry name" value="HSP70_peptide-bd_sf"/>
</dbReference>
<feature type="region of interest" description="Disordered" evidence="3">
    <location>
        <begin position="527"/>
        <end position="559"/>
    </location>
</feature>
<reference evidence="4" key="1">
    <citation type="submission" date="2020-06" db="EMBL/GenBank/DDBJ databases">
        <authorList>
            <consortium name="Plant Systems Biology data submission"/>
        </authorList>
    </citation>
    <scope>NUCLEOTIDE SEQUENCE</scope>
    <source>
        <strain evidence="4">D6</strain>
    </source>
</reference>
<dbReference type="GO" id="GO:0005634">
    <property type="term" value="C:nucleus"/>
    <property type="evidence" value="ECO:0007669"/>
    <property type="project" value="TreeGrafter"/>
</dbReference>
<proteinExistence type="predicted"/>
<feature type="region of interest" description="Disordered" evidence="3">
    <location>
        <begin position="758"/>
        <end position="815"/>
    </location>
</feature>
<protein>
    <submittedName>
        <fullName evidence="4">Hypoxia up-regulated protein 1</fullName>
    </submittedName>
</protein>
<dbReference type="GO" id="GO:0005524">
    <property type="term" value="F:ATP binding"/>
    <property type="evidence" value="ECO:0007669"/>
    <property type="project" value="UniProtKB-KW"/>
</dbReference>
<gene>
    <name evidence="4" type="ORF">SEMRO_2360_G324750.1</name>
</gene>
<dbReference type="Gene3D" id="3.30.420.40">
    <property type="match status" value="2"/>
</dbReference>
<keyword evidence="2" id="KW-0067">ATP-binding</keyword>
<dbReference type="Gene3D" id="3.90.640.10">
    <property type="entry name" value="Actin, Chain A, domain 4"/>
    <property type="match status" value="1"/>
</dbReference>
<dbReference type="InterPro" id="IPR029048">
    <property type="entry name" value="HSP70_C_sf"/>
</dbReference>
<feature type="compositionally biased region" description="Basic and acidic residues" evidence="3">
    <location>
        <begin position="540"/>
        <end position="551"/>
    </location>
</feature>
<evidence type="ECO:0000256" key="3">
    <source>
        <dbReference type="SAM" id="MobiDB-lite"/>
    </source>
</evidence>
<evidence type="ECO:0000256" key="2">
    <source>
        <dbReference type="ARBA" id="ARBA00022840"/>
    </source>
</evidence>
<sequence>MSVVGVDFGLANSVIAAAGRGGVDVILNGNSNRLNPSMVGFDQCRKMGEEAQTGASSNYKNTIKHMKRLVGLSFDDPTAQAEIKKWIPFNCVPIKHPSGGPDSIGVKVSLNGEDHTVSIEAVAGMMLKHMGMIAASKASEASDHVTDLTKFFPQDWVIAIPAYFTDSQRRGLQVGCEIAGIQVQRLMHENTATALAYGIFKDLRKEFTKDKPTNIMFIDMGASAFTVSVAAFEPGKLIVKSSHFDADLGGRDFDLVIAEWIAKQFQDKYKGKLSADPMSKPKVRLKLMAAAEKAKKTLSPHGVKEARINLECLMDDFDFSTSLKAPDYESMCAPLLARLAAPIEKALAETGLAASELASVEIVGGSTRIGCIKRELTKLLDGQTLSTTMNADEAVARGAALQSAILSPRFKVLPYEIQESQPYPIKISWDQQAGVEEDADATNSVVMFDRGLNFPIVRRVTLKRAGDFTVSSAYDDSALQYGLPTGAPRDIATFGIKLASDGEKKVRVNVKQDIHGVVHLSSAQMVEEVEEGEDAPAEAEAPKEGEEAPAEKKKKVKKTNLEFTQSRPLDWSKDLINKAYEEEVSMANIDRIVKETSDMRNELESYIYDMRDKISSSSQLADYATDEEKAAFTTKQETIENWLYEDGFDATKSVYAEKLAELKQLGGPIETRSVEASGRPGALSALQANLERYKQWVNQSQTDAKYAHITDEERGTCHAKCDEVSAWMYDLMDKQGGLPMSADPVLKVGDINYKSRDLNNVCSPIMRKPVPKKEEPKPAPEPEKKEAEPETMEGVEPEGAKDGDKPDAPEDKMEE</sequence>
<name>A0A9N8HZR4_9STRA</name>
<keyword evidence="1" id="KW-0547">Nucleotide-binding</keyword>
<dbReference type="InterPro" id="IPR013126">
    <property type="entry name" value="Hsp_70_fam"/>
</dbReference>
<dbReference type="Gene3D" id="2.60.34.10">
    <property type="entry name" value="Substrate Binding Domain Of DNAk, Chain A, domain 1"/>
    <property type="match status" value="1"/>
</dbReference>
<dbReference type="PANTHER" id="PTHR45639">
    <property type="entry name" value="HSC70CB, ISOFORM G-RELATED"/>
    <property type="match status" value="1"/>
</dbReference>
<feature type="compositionally biased region" description="Basic and acidic residues" evidence="3">
    <location>
        <begin position="771"/>
        <end position="788"/>
    </location>
</feature>
<organism evidence="4 5">
    <name type="scientific">Seminavis robusta</name>
    <dbReference type="NCBI Taxonomy" id="568900"/>
    <lineage>
        <taxon>Eukaryota</taxon>
        <taxon>Sar</taxon>
        <taxon>Stramenopiles</taxon>
        <taxon>Ochrophyta</taxon>
        <taxon>Bacillariophyta</taxon>
        <taxon>Bacillariophyceae</taxon>
        <taxon>Bacillariophycidae</taxon>
        <taxon>Naviculales</taxon>
        <taxon>Naviculaceae</taxon>
        <taxon>Seminavis</taxon>
    </lineage>
</organism>
<dbReference type="InterPro" id="IPR043129">
    <property type="entry name" value="ATPase_NBD"/>
</dbReference>
<dbReference type="CDD" id="cd11732">
    <property type="entry name" value="ASKHA_NBD_HSP70_HSP105-110-like"/>
    <property type="match status" value="1"/>
</dbReference>
<dbReference type="OrthoDB" id="434160at2759"/>
<evidence type="ECO:0000256" key="1">
    <source>
        <dbReference type="ARBA" id="ARBA00022741"/>
    </source>
</evidence>
<dbReference type="EMBL" id="CAICTM010002358">
    <property type="protein sequence ID" value="CAB9528943.1"/>
    <property type="molecule type" value="Genomic_DNA"/>
</dbReference>
<dbReference type="SUPFAM" id="SSF100920">
    <property type="entry name" value="Heat shock protein 70kD (HSP70), peptide-binding domain"/>
    <property type="match status" value="1"/>
</dbReference>
<keyword evidence="5" id="KW-1185">Reference proteome</keyword>
<comment type="caution">
    <text evidence="4">The sequence shown here is derived from an EMBL/GenBank/DDBJ whole genome shotgun (WGS) entry which is preliminary data.</text>
</comment>
<dbReference type="Pfam" id="PF00012">
    <property type="entry name" value="HSP70"/>
    <property type="match status" value="1"/>
</dbReference>
<dbReference type="Gene3D" id="1.20.1270.10">
    <property type="match status" value="2"/>
</dbReference>
<dbReference type="PRINTS" id="PR00301">
    <property type="entry name" value="HEATSHOCK70"/>
</dbReference>
<dbReference type="PANTHER" id="PTHR45639:SF4">
    <property type="entry name" value="HSC70CB, ISOFORM G"/>
    <property type="match status" value="1"/>
</dbReference>
<dbReference type="Gene3D" id="3.30.30.30">
    <property type="match status" value="1"/>
</dbReference>
<dbReference type="FunFam" id="1.20.1270.10:FF:000002">
    <property type="entry name" value="Heat shock 70 kDa protein 4"/>
    <property type="match status" value="1"/>
</dbReference>
<dbReference type="AlphaFoldDB" id="A0A9N8HZR4"/>
<dbReference type="SUPFAM" id="SSF53067">
    <property type="entry name" value="Actin-like ATPase domain"/>
    <property type="match status" value="2"/>
</dbReference>
<dbReference type="SUPFAM" id="SSF100934">
    <property type="entry name" value="Heat shock protein 70kD (HSP70), C-terminal subdomain"/>
    <property type="match status" value="2"/>
</dbReference>
<dbReference type="GO" id="GO:0140662">
    <property type="term" value="F:ATP-dependent protein folding chaperone"/>
    <property type="evidence" value="ECO:0007669"/>
    <property type="project" value="InterPro"/>
</dbReference>
<dbReference type="FunFam" id="3.90.640.10:FF:000004">
    <property type="entry name" value="Heat shock 70 kDa protein 4"/>
    <property type="match status" value="1"/>
</dbReference>
<accession>A0A9N8HZR4</accession>
<feature type="compositionally biased region" description="Basic and acidic residues" evidence="3">
    <location>
        <begin position="798"/>
        <end position="815"/>
    </location>
</feature>
<evidence type="ECO:0000313" key="5">
    <source>
        <dbReference type="Proteomes" id="UP001153069"/>
    </source>
</evidence>
<dbReference type="GO" id="GO:0005829">
    <property type="term" value="C:cytosol"/>
    <property type="evidence" value="ECO:0007669"/>
    <property type="project" value="TreeGrafter"/>
</dbReference>
<feature type="compositionally biased region" description="Acidic residues" evidence="3">
    <location>
        <begin position="527"/>
        <end position="537"/>
    </location>
</feature>
<dbReference type="Proteomes" id="UP001153069">
    <property type="component" value="Unassembled WGS sequence"/>
</dbReference>
<evidence type="ECO:0000313" key="4">
    <source>
        <dbReference type="EMBL" id="CAB9528943.1"/>
    </source>
</evidence>